<reference evidence="2 3" key="1">
    <citation type="submission" date="2019-08" db="EMBL/GenBank/DDBJ databases">
        <authorList>
            <person name="Shi S."/>
        </authorList>
    </citation>
    <scope>NUCLEOTIDE SEQUENCE [LARGE SCALE GENOMIC DNA]</scope>
    <source>
        <strain evidence="2 3">GY10130</strain>
    </source>
</reference>
<name>A0A5C8KAX3_9BACT</name>
<dbReference type="OrthoDB" id="9792152at2"/>
<evidence type="ECO:0000313" key="3">
    <source>
        <dbReference type="Proteomes" id="UP000321926"/>
    </source>
</evidence>
<keyword evidence="1" id="KW-0732">Signal</keyword>
<dbReference type="InterPro" id="IPR026444">
    <property type="entry name" value="Secre_tail"/>
</dbReference>
<evidence type="ECO:0000256" key="1">
    <source>
        <dbReference type="SAM" id="SignalP"/>
    </source>
</evidence>
<dbReference type="AlphaFoldDB" id="A0A5C8KAX3"/>
<comment type="caution">
    <text evidence="2">The sequence shown here is derived from an EMBL/GenBank/DDBJ whole genome shotgun (WGS) entry which is preliminary data.</text>
</comment>
<dbReference type="NCBIfam" id="TIGR04183">
    <property type="entry name" value="Por_Secre_tail"/>
    <property type="match status" value="1"/>
</dbReference>
<proteinExistence type="predicted"/>
<dbReference type="PROSITE" id="PS51257">
    <property type="entry name" value="PROKAR_LIPOPROTEIN"/>
    <property type="match status" value="1"/>
</dbReference>
<dbReference type="EMBL" id="VRTY01000005">
    <property type="protein sequence ID" value="TXK52094.1"/>
    <property type="molecule type" value="Genomic_DNA"/>
</dbReference>
<gene>
    <name evidence="2" type="ORF">FVR03_02185</name>
</gene>
<keyword evidence="3" id="KW-1185">Reference proteome</keyword>
<dbReference type="RefSeq" id="WP_147920122.1">
    <property type="nucleotide sequence ID" value="NZ_VRTY01000005.1"/>
</dbReference>
<feature type="chain" id="PRO_5022875455" evidence="1">
    <location>
        <begin position="27"/>
        <end position="359"/>
    </location>
</feature>
<organism evidence="2 3">
    <name type="scientific">Pontibacter qinzhouensis</name>
    <dbReference type="NCBI Taxonomy" id="2603253"/>
    <lineage>
        <taxon>Bacteria</taxon>
        <taxon>Pseudomonadati</taxon>
        <taxon>Bacteroidota</taxon>
        <taxon>Cytophagia</taxon>
        <taxon>Cytophagales</taxon>
        <taxon>Hymenobacteraceae</taxon>
        <taxon>Pontibacter</taxon>
    </lineage>
</organism>
<dbReference type="Proteomes" id="UP000321926">
    <property type="component" value="Unassembled WGS sequence"/>
</dbReference>
<accession>A0A5C8KAX3</accession>
<protein>
    <submittedName>
        <fullName evidence="2">T9SS type A sorting domain-containing protein</fullName>
    </submittedName>
</protein>
<evidence type="ECO:0000313" key="2">
    <source>
        <dbReference type="EMBL" id="TXK52094.1"/>
    </source>
</evidence>
<feature type="signal peptide" evidence="1">
    <location>
        <begin position="1"/>
        <end position="26"/>
    </location>
</feature>
<sequence>MNRYGQTFTFLLIVSCFLLGAGKANGQTFYDPFEGTGDIGGATETQGTTNNGWTTHRNSKAGIIPIVEGSLRYAGLQEPIGNKVLLPGDNANVSRDVSVALNLAAGTTVVYYAALVEVIDRTQLSATTFDYFMHLGSSSTTHQARLGIKSVNARNNFRLSIQNSTGGSPDQTEFPMDLAFGTTYLVVVKYDFGAAGNSVATLWVNPTDVGGAEPAGGVANSSGTAKPASIAIVSLRNGINTPKAHIDEVRVGTTWAAVTPAALVTSAGQAAAPGAFMVYPNPAVNGQPLQFAFPEHVASQPNLNLSVWAVDGRLVFEASGDREDVQKLLNTNMANISNGLFIIKVQAGKELFQAKVIKK</sequence>